<protein>
    <submittedName>
        <fullName evidence="1">Uncharacterized protein</fullName>
    </submittedName>
</protein>
<name>A0A5C6E9Q8_9BACT</name>
<evidence type="ECO:0000313" key="1">
    <source>
        <dbReference type="EMBL" id="TWU44667.1"/>
    </source>
</evidence>
<reference evidence="1 2" key="1">
    <citation type="submission" date="2019-02" db="EMBL/GenBank/DDBJ databases">
        <title>Deep-cultivation of Planctomycetes and their phenomic and genomic characterization uncovers novel biology.</title>
        <authorList>
            <person name="Wiegand S."/>
            <person name="Jogler M."/>
            <person name="Boedeker C."/>
            <person name="Pinto D."/>
            <person name="Vollmers J."/>
            <person name="Rivas-Marin E."/>
            <person name="Kohn T."/>
            <person name="Peeters S.H."/>
            <person name="Heuer A."/>
            <person name="Rast P."/>
            <person name="Oberbeckmann S."/>
            <person name="Bunk B."/>
            <person name="Jeske O."/>
            <person name="Meyerdierks A."/>
            <person name="Storesund J.E."/>
            <person name="Kallscheuer N."/>
            <person name="Luecker S."/>
            <person name="Lage O.M."/>
            <person name="Pohl T."/>
            <person name="Merkel B.J."/>
            <person name="Hornburger P."/>
            <person name="Mueller R.-W."/>
            <person name="Bruemmer F."/>
            <person name="Labrenz M."/>
            <person name="Spormann A.M."/>
            <person name="Op Den Camp H."/>
            <person name="Overmann J."/>
            <person name="Amann R."/>
            <person name="Jetten M.S.M."/>
            <person name="Mascher T."/>
            <person name="Medema M.H."/>
            <person name="Devos D.P."/>
            <person name="Kaster A.-K."/>
            <person name="Ovreas L."/>
            <person name="Rohde M."/>
            <person name="Galperin M.Y."/>
            <person name="Jogler C."/>
        </authorList>
    </citation>
    <scope>NUCLEOTIDE SEQUENCE [LARGE SCALE GENOMIC DNA]</scope>
    <source>
        <strain evidence="1 2">Poly51</strain>
    </source>
</reference>
<comment type="caution">
    <text evidence="1">The sequence shown here is derived from an EMBL/GenBank/DDBJ whole genome shotgun (WGS) entry which is preliminary data.</text>
</comment>
<sequence>MRMIVPRFKIRVLLIAVAACALIFMALPSLMAVYHRSRLTPAISKWLSVERDASQKAEIDYRLERLVSLGVIERHEFIQIASFEDGLPEHDISQELMAHDCPPAVYWDFASSSDALQMIVVWCEPGDEVAWKRFVNGD</sequence>
<gene>
    <name evidence="1" type="ORF">Poly51_59360</name>
</gene>
<keyword evidence="2" id="KW-1185">Reference proteome</keyword>
<organism evidence="1 2">
    <name type="scientific">Rubripirellula tenax</name>
    <dbReference type="NCBI Taxonomy" id="2528015"/>
    <lineage>
        <taxon>Bacteria</taxon>
        <taxon>Pseudomonadati</taxon>
        <taxon>Planctomycetota</taxon>
        <taxon>Planctomycetia</taxon>
        <taxon>Pirellulales</taxon>
        <taxon>Pirellulaceae</taxon>
        <taxon>Rubripirellula</taxon>
    </lineage>
</organism>
<dbReference type="EMBL" id="SJPW01000010">
    <property type="protein sequence ID" value="TWU44667.1"/>
    <property type="molecule type" value="Genomic_DNA"/>
</dbReference>
<dbReference type="AlphaFoldDB" id="A0A5C6E9Q8"/>
<accession>A0A5C6E9Q8</accession>
<evidence type="ECO:0000313" key="2">
    <source>
        <dbReference type="Proteomes" id="UP000318288"/>
    </source>
</evidence>
<dbReference type="Proteomes" id="UP000318288">
    <property type="component" value="Unassembled WGS sequence"/>
</dbReference>
<proteinExistence type="predicted"/>